<reference evidence="1" key="1">
    <citation type="submission" date="2012-03" db="EMBL/GenBank/DDBJ databases">
        <title>Functional metagenomics reveals considerable lignocellulase gene clusters in the gut microbiome of a wood-feeding higher termite.</title>
        <authorList>
            <person name="Liu N."/>
        </authorList>
    </citation>
    <scope>NUCLEOTIDE SEQUENCE</scope>
</reference>
<name>A0A806JYN4_9BACT</name>
<proteinExistence type="predicted"/>
<accession>A0A806JYN4</accession>
<organism evidence="1">
    <name type="scientific">uncultured bacterium contig00029</name>
    <dbReference type="NCBI Taxonomy" id="1181518"/>
    <lineage>
        <taxon>Bacteria</taxon>
        <taxon>environmental samples</taxon>
    </lineage>
</organism>
<dbReference type="EMBL" id="JQ844182">
    <property type="protein sequence ID" value="AGS52105.1"/>
    <property type="molecule type" value="Genomic_DNA"/>
</dbReference>
<sequence length="63" mass="6510">MATLCGNLSLGIISAKALPSAPSPCIQITEASGLSAVCFITESSIMGNIAILLFLSFKNDIHN</sequence>
<protein>
    <submittedName>
        <fullName evidence="1">Uncharacterized protein</fullName>
    </submittedName>
</protein>
<dbReference type="AlphaFoldDB" id="A0A806JYN4"/>
<evidence type="ECO:0000313" key="1">
    <source>
        <dbReference type="EMBL" id="AGS52105.1"/>
    </source>
</evidence>